<accession>A0A975YER8</accession>
<protein>
    <submittedName>
        <fullName evidence="1">Uncharacterized protein</fullName>
    </submittedName>
</protein>
<dbReference type="EMBL" id="JAIMBW010000001">
    <property type="protein sequence ID" value="MBY4893876.1"/>
    <property type="molecule type" value="Genomic_DNA"/>
</dbReference>
<keyword evidence="2" id="KW-1185">Reference proteome</keyword>
<name>A0A975YER8_9RHOB</name>
<dbReference type="RefSeq" id="WP_257893515.1">
    <property type="nucleotide sequence ID" value="NZ_JAIMBW010000001.1"/>
</dbReference>
<organism evidence="1">
    <name type="scientific">Gymnodinialimonas phycosphaerae</name>
    <dbReference type="NCBI Taxonomy" id="2841589"/>
    <lineage>
        <taxon>Bacteria</taxon>
        <taxon>Pseudomonadati</taxon>
        <taxon>Pseudomonadota</taxon>
        <taxon>Alphaproteobacteria</taxon>
        <taxon>Rhodobacterales</taxon>
        <taxon>Paracoccaceae</taxon>
        <taxon>Gymnodinialimonas</taxon>
    </lineage>
</organism>
<evidence type="ECO:0000313" key="1">
    <source>
        <dbReference type="EMBL" id="QXL86570.1"/>
    </source>
</evidence>
<proteinExistence type="predicted"/>
<dbReference type="Proteomes" id="UP000693972">
    <property type="component" value="Unassembled WGS sequence"/>
</dbReference>
<evidence type="ECO:0000313" key="2">
    <source>
        <dbReference type="Proteomes" id="UP000693972"/>
    </source>
</evidence>
<dbReference type="AlphaFoldDB" id="A0A975YER8"/>
<dbReference type="EMBL" id="CP078073">
    <property type="protein sequence ID" value="QXL86570.1"/>
    <property type="molecule type" value="Genomic_DNA"/>
</dbReference>
<gene>
    <name evidence="1" type="ORF">KUL25_13980</name>
</gene>
<reference evidence="1 2" key="1">
    <citation type="submission" date="2021-07" db="EMBL/GenBank/DDBJ databases">
        <title>Karlodiniumbacter phycospheric gen. nov., sp. nov., a phycosphere bacterium isolated from karlodinium veneficum.</title>
        <authorList>
            <person name="Peng Y."/>
            <person name="Jiang L."/>
            <person name="Lee J."/>
        </authorList>
    </citation>
    <scope>NUCLEOTIDE SEQUENCE</scope>
    <source>
        <strain evidence="1 2">N5</strain>
    </source>
</reference>
<sequence>MKDPELDVLISQLETRSDLSIAEFDAVIGAFAFLLPGKLPEHVATPQRAATTDGAMLIADEAYPNWTVHIHGRANDRDGHWHCTLRESDTRDSDAAIGSGRSAVLAQAILAATLRLTMILSKNEPSS</sequence>